<accession>A0A4S6NTP1</accession>
<comment type="caution">
    <text evidence="1">The sequence shown here is derived from an EMBL/GenBank/DDBJ whole genome shotgun (WGS) entry which is preliminary data.</text>
</comment>
<dbReference type="RefSeq" id="WP_129693859.1">
    <property type="nucleotide sequence ID" value="NZ_BTWW01000114.1"/>
</dbReference>
<dbReference type="Proteomes" id="UP000322977">
    <property type="component" value="Unassembled WGS sequence"/>
</dbReference>
<dbReference type="EMBL" id="VSSY01000123">
    <property type="protein sequence ID" value="TYL69715.1"/>
    <property type="molecule type" value="Genomic_DNA"/>
</dbReference>
<reference evidence="1 2" key="1">
    <citation type="submission" date="2019-08" db="EMBL/GenBank/DDBJ databases">
        <title>Phenotypic and genetic characterization of extended-spectrum b-lactamase-producing hypermucoviscous Klebsiella pneumoniae from Chile.</title>
        <authorList>
            <person name="Morales-Leon F."/>
            <person name="Caro C."/>
            <person name="Opazo-Capurro A."/>
            <person name="Lincopan N."/>
            <person name="Dominguez-Yevenes M."/>
            <person name="Lima C."/>
            <person name="Bello-Toledo H."/>
            <person name="Gonzalez-Rocha G."/>
        </authorList>
    </citation>
    <scope>NUCLEOTIDE SEQUENCE [LARGE SCALE GENOMIC DNA]</scope>
    <source>
        <strain evidence="1 2">UCO-494</strain>
    </source>
</reference>
<proteinExistence type="predicted"/>
<protein>
    <submittedName>
        <fullName evidence="1">Uncharacterized protein</fullName>
    </submittedName>
</protein>
<gene>
    <name evidence="1" type="ORF">FXN67_30940</name>
</gene>
<evidence type="ECO:0000313" key="2">
    <source>
        <dbReference type="Proteomes" id="UP000322977"/>
    </source>
</evidence>
<organism evidence="1 2">
    <name type="scientific">Klebsiella pneumoniae</name>
    <dbReference type="NCBI Taxonomy" id="573"/>
    <lineage>
        <taxon>Bacteria</taxon>
        <taxon>Pseudomonadati</taxon>
        <taxon>Pseudomonadota</taxon>
        <taxon>Gammaproteobacteria</taxon>
        <taxon>Enterobacterales</taxon>
        <taxon>Enterobacteriaceae</taxon>
        <taxon>Klebsiella/Raoultella group</taxon>
        <taxon>Klebsiella</taxon>
        <taxon>Klebsiella pneumoniae complex</taxon>
    </lineage>
</organism>
<evidence type="ECO:0000313" key="1">
    <source>
        <dbReference type="EMBL" id="TYL69715.1"/>
    </source>
</evidence>
<dbReference type="AlphaFoldDB" id="A0A4S6NTP1"/>
<sequence length="206" mass="23787">MNANPLMPGEKYGYLTVKEYSHMLRGRRMYLCLCVCGNSCYRAANQLKNNSISSCGCMTGKNATHGQRNTRVYRIWSGMKNRCTNPNNKDFEKYSKRGICERWLTFELFLEDMGLPPTPKHQLDRKNNEGPYSKDNCRWATVTKQAENRSTSFYWFVDGLRFESAGAAANHFGVKSATIHKWCHGYKNRGINIPPRANCRKERKYG</sequence>
<name>A0A4S6NTP1_KLEPN</name>